<sequence>MAILITGGTGLIGRALITHMPQHEWIVLTRQGEAARHEVFRHLTAVSLRFIRDLSELADNEDISAIVNLAGEPIADKRWSHEQKQRIVDSRIRTTNELITLIERLQQKPDVLVSGSAVGYYGRQGANPVTEQEQNCYDEFSHHLCAMWEAAALKANDYGVRVCLLRTGIVLSADGGALAKMLPPFKFGLGGPMASGNQYMPWIHIDDMVDAIQYLLRESRLHGPFNLCAPNPVTNRAFSRALAKSLHRPCLFPMPEFMLRLLFGEMADLLIYGQRCIPEKLRDAGFIFNYERVNDALNAINGTK</sequence>
<dbReference type="CDD" id="cd05242">
    <property type="entry name" value="SDR_a8"/>
    <property type="match status" value="1"/>
</dbReference>
<accession>A0ABW1XNP9</accession>
<dbReference type="NCBIfam" id="TIGR01777">
    <property type="entry name" value="yfcH"/>
    <property type="match status" value="1"/>
</dbReference>
<dbReference type="Pfam" id="PF01370">
    <property type="entry name" value="Epimerase"/>
    <property type="match status" value="1"/>
</dbReference>
<reference evidence="5" key="1">
    <citation type="journal article" date="2019" name="Int. J. Syst. Evol. Microbiol.">
        <title>The Global Catalogue of Microorganisms (GCM) 10K type strain sequencing project: providing services to taxonomists for standard genome sequencing and annotation.</title>
        <authorList>
            <consortium name="The Broad Institute Genomics Platform"/>
            <consortium name="The Broad Institute Genome Sequencing Center for Infectious Disease"/>
            <person name="Wu L."/>
            <person name="Ma J."/>
        </authorList>
    </citation>
    <scope>NUCLEOTIDE SEQUENCE [LARGE SCALE GENOMIC DNA]</scope>
    <source>
        <strain evidence="5">CGMCC 1.16031</strain>
    </source>
</reference>
<dbReference type="InterPro" id="IPR010099">
    <property type="entry name" value="SDR39U1"/>
</dbReference>
<dbReference type="InterPro" id="IPR013549">
    <property type="entry name" value="DUF1731"/>
</dbReference>
<organism evidence="4 5">
    <name type="scientific">Pseudobowmanella zhangzhouensis</name>
    <dbReference type="NCBI Taxonomy" id="1537679"/>
    <lineage>
        <taxon>Bacteria</taxon>
        <taxon>Pseudomonadati</taxon>
        <taxon>Pseudomonadota</taxon>
        <taxon>Gammaproteobacteria</taxon>
        <taxon>Alteromonadales</taxon>
        <taxon>Alteromonadaceae</taxon>
    </lineage>
</organism>
<dbReference type="InterPro" id="IPR036291">
    <property type="entry name" value="NAD(P)-bd_dom_sf"/>
</dbReference>
<dbReference type="PANTHER" id="PTHR11092">
    <property type="entry name" value="SUGAR NUCLEOTIDE EPIMERASE RELATED"/>
    <property type="match status" value="1"/>
</dbReference>
<evidence type="ECO:0000259" key="2">
    <source>
        <dbReference type="Pfam" id="PF01370"/>
    </source>
</evidence>
<comment type="caution">
    <text evidence="4">The sequence shown here is derived from an EMBL/GenBank/DDBJ whole genome shotgun (WGS) entry which is preliminary data.</text>
</comment>
<dbReference type="RefSeq" id="WP_131258206.1">
    <property type="nucleotide sequence ID" value="NZ_JBHSUS010000001.1"/>
</dbReference>
<evidence type="ECO:0000313" key="5">
    <source>
        <dbReference type="Proteomes" id="UP001596364"/>
    </source>
</evidence>
<dbReference type="SUPFAM" id="SSF51735">
    <property type="entry name" value="NAD(P)-binding Rossmann-fold domains"/>
    <property type="match status" value="1"/>
</dbReference>
<name>A0ABW1XNP9_9ALTE</name>
<evidence type="ECO:0000313" key="4">
    <source>
        <dbReference type="EMBL" id="MFC6440405.1"/>
    </source>
</evidence>
<dbReference type="InterPro" id="IPR001509">
    <property type="entry name" value="Epimerase_deHydtase"/>
</dbReference>
<comment type="similarity">
    <text evidence="1">Belongs to the NAD(P)-dependent epimerase/dehydratase family. SDR39U1 subfamily.</text>
</comment>
<evidence type="ECO:0000259" key="3">
    <source>
        <dbReference type="Pfam" id="PF08338"/>
    </source>
</evidence>
<dbReference type="PANTHER" id="PTHR11092:SF0">
    <property type="entry name" value="EPIMERASE FAMILY PROTEIN SDR39U1"/>
    <property type="match status" value="1"/>
</dbReference>
<gene>
    <name evidence="4" type="ORF">ACFP85_09620</name>
</gene>
<dbReference type="EMBL" id="JBHSUS010000001">
    <property type="protein sequence ID" value="MFC6440405.1"/>
    <property type="molecule type" value="Genomic_DNA"/>
</dbReference>
<dbReference type="Gene3D" id="3.40.50.720">
    <property type="entry name" value="NAD(P)-binding Rossmann-like Domain"/>
    <property type="match status" value="1"/>
</dbReference>
<evidence type="ECO:0000256" key="1">
    <source>
        <dbReference type="ARBA" id="ARBA00009353"/>
    </source>
</evidence>
<keyword evidence="5" id="KW-1185">Reference proteome</keyword>
<dbReference type="Pfam" id="PF08338">
    <property type="entry name" value="DUF1731"/>
    <property type="match status" value="1"/>
</dbReference>
<protein>
    <submittedName>
        <fullName evidence="4">TIGR01777 family oxidoreductase</fullName>
    </submittedName>
</protein>
<dbReference type="Proteomes" id="UP001596364">
    <property type="component" value="Unassembled WGS sequence"/>
</dbReference>
<proteinExistence type="inferred from homology"/>
<feature type="domain" description="DUF1731" evidence="3">
    <location>
        <begin position="254"/>
        <end position="300"/>
    </location>
</feature>
<feature type="domain" description="NAD-dependent epimerase/dehydratase" evidence="2">
    <location>
        <begin position="3"/>
        <end position="220"/>
    </location>
</feature>